<reference evidence="2 3" key="1">
    <citation type="journal article" date="2020" name="Int. J. Syst. Evol. Microbiol.">
        <title>Reclassification of Streptomyces castelarensis and Streptomyces sporoclivatus as later heterotypic synonyms of Streptomyces antimycoticus.</title>
        <authorList>
            <person name="Komaki H."/>
            <person name="Tamura T."/>
        </authorList>
    </citation>
    <scope>NUCLEOTIDE SEQUENCE [LARGE SCALE GENOMIC DNA]</scope>
    <source>
        <strain evidence="2 3">NBRC 13459</strain>
    </source>
</reference>
<dbReference type="Proteomes" id="UP000301309">
    <property type="component" value="Unassembled WGS sequence"/>
</dbReference>
<organism evidence="2 3">
    <name type="scientific">Streptomyces violaceusniger</name>
    <dbReference type="NCBI Taxonomy" id="68280"/>
    <lineage>
        <taxon>Bacteria</taxon>
        <taxon>Bacillati</taxon>
        <taxon>Actinomycetota</taxon>
        <taxon>Actinomycetes</taxon>
        <taxon>Kitasatosporales</taxon>
        <taxon>Streptomycetaceae</taxon>
        <taxon>Streptomyces</taxon>
        <taxon>Streptomyces violaceusniger group</taxon>
    </lineage>
</organism>
<feature type="transmembrane region" description="Helical" evidence="1">
    <location>
        <begin position="12"/>
        <end position="30"/>
    </location>
</feature>
<comment type="caution">
    <text evidence="2">The sequence shown here is derived from an EMBL/GenBank/DDBJ whole genome shotgun (WGS) entry which is preliminary data.</text>
</comment>
<keyword evidence="1" id="KW-0812">Transmembrane</keyword>
<gene>
    <name evidence="2" type="ORF">SVIO_023100</name>
</gene>
<dbReference type="EMBL" id="BJHW01000001">
    <property type="protein sequence ID" value="GDY51687.1"/>
    <property type="molecule type" value="Genomic_DNA"/>
</dbReference>
<dbReference type="Pfam" id="PF03806">
    <property type="entry name" value="ABG_transport"/>
    <property type="match status" value="1"/>
</dbReference>
<evidence type="ECO:0000313" key="3">
    <source>
        <dbReference type="Proteomes" id="UP000301309"/>
    </source>
</evidence>
<accession>A0A4D4KYS0</accession>
<dbReference type="AlphaFoldDB" id="A0A4D4KYS0"/>
<protein>
    <recommendedName>
        <fullName evidence="4">AbgT transporter</fullName>
    </recommendedName>
</protein>
<dbReference type="GO" id="GO:0015558">
    <property type="term" value="F:secondary active p-aminobenzoyl-glutamate transmembrane transporter activity"/>
    <property type="evidence" value="ECO:0007669"/>
    <property type="project" value="InterPro"/>
</dbReference>
<keyword evidence="3" id="KW-1185">Reference proteome</keyword>
<name>A0A4D4KYS0_STRVO</name>
<evidence type="ECO:0000256" key="1">
    <source>
        <dbReference type="SAM" id="Phobius"/>
    </source>
</evidence>
<dbReference type="InterPro" id="IPR004697">
    <property type="entry name" value="AbgT"/>
</dbReference>
<keyword evidence="1" id="KW-0472">Membrane</keyword>
<keyword evidence="1" id="KW-1133">Transmembrane helix</keyword>
<dbReference type="PANTHER" id="PTHR30282:SF0">
    <property type="entry name" value="P-AMINOBENZOYL-GLUTAMATE TRANSPORT PROTEIN"/>
    <property type="match status" value="1"/>
</dbReference>
<dbReference type="PANTHER" id="PTHR30282">
    <property type="entry name" value="P-AMINOBENZOYL GLUTAMATE TRANSPORTER"/>
    <property type="match status" value="1"/>
</dbReference>
<feature type="transmembrane region" description="Helical" evidence="1">
    <location>
        <begin position="42"/>
        <end position="64"/>
    </location>
</feature>
<proteinExistence type="predicted"/>
<dbReference type="GO" id="GO:1902604">
    <property type="term" value="P:p-aminobenzoyl-glutamate transmembrane transport"/>
    <property type="evidence" value="ECO:0007669"/>
    <property type="project" value="InterPro"/>
</dbReference>
<sequence>MVSFMIGDSVTNTTPMNAYFVLALGFLQQFRKGAGIGTMLSFTVPVALAVLVSWSSFFALWYALGIPLGPGVPVR</sequence>
<evidence type="ECO:0008006" key="4">
    <source>
        <dbReference type="Google" id="ProtNLM"/>
    </source>
</evidence>
<evidence type="ECO:0000313" key="2">
    <source>
        <dbReference type="EMBL" id="GDY51687.1"/>
    </source>
</evidence>